<evidence type="ECO:0000256" key="5">
    <source>
        <dbReference type="ARBA" id="ARBA00022833"/>
    </source>
</evidence>
<feature type="compositionally biased region" description="Acidic residues" evidence="7">
    <location>
        <begin position="153"/>
        <end position="175"/>
    </location>
</feature>
<protein>
    <recommendedName>
        <fullName evidence="2">RING-type E3 ubiquitin transferase</fullName>
        <ecNumber evidence="2">2.3.2.27</ecNumber>
    </recommendedName>
</protein>
<dbReference type="PANTHER" id="PTHR15710">
    <property type="entry name" value="E3 UBIQUITIN-PROTEIN LIGASE PRAJA"/>
    <property type="match status" value="1"/>
</dbReference>
<evidence type="ECO:0000256" key="3">
    <source>
        <dbReference type="ARBA" id="ARBA00022723"/>
    </source>
</evidence>
<keyword evidence="5" id="KW-0862">Zinc</keyword>
<dbReference type="OrthoDB" id="4348522at2759"/>
<keyword evidence="10" id="KW-1185">Reference proteome</keyword>
<evidence type="ECO:0000256" key="1">
    <source>
        <dbReference type="ARBA" id="ARBA00000900"/>
    </source>
</evidence>
<dbReference type="Gene3D" id="3.30.40.10">
    <property type="entry name" value="Zinc/RING finger domain, C3HC4 (zinc finger)"/>
    <property type="match status" value="1"/>
</dbReference>
<dbReference type="InterPro" id="IPR013083">
    <property type="entry name" value="Znf_RING/FYVE/PHD"/>
</dbReference>
<dbReference type="PROSITE" id="PS50089">
    <property type="entry name" value="ZF_RING_2"/>
    <property type="match status" value="1"/>
</dbReference>
<comment type="catalytic activity">
    <reaction evidence="1">
        <text>S-ubiquitinyl-[E2 ubiquitin-conjugating enzyme]-L-cysteine + [acceptor protein]-L-lysine = [E2 ubiquitin-conjugating enzyme]-L-cysteine + N(6)-ubiquitinyl-[acceptor protein]-L-lysine.</text>
        <dbReference type="EC" id="2.3.2.27"/>
    </reaction>
</comment>
<evidence type="ECO:0000313" key="9">
    <source>
        <dbReference type="EMBL" id="KAB1220237.1"/>
    </source>
</evidence>
<gene>
    <name evidence="9" type="ORF">CJ030_MR3G017061</name>
</gene>
<dbReference type="GO" id="GO:0005737">
    <property type="term" value="C:cytoplasm"/>
    <property type="evidence" value="ECO:0007669"/>
    <property type="project" value="TreeGrafter"/>
</dbReference>
<dbReference type="GO" id="GO:0061630">
    <property type="term" value="F:ubiquitin protein ligase activity"/>
    <property type="evidence" value="ECO:0007669"/>
    <property type="project" value="UniProtKB-EC"/>
</dbReference>
<dbReference type="Pfam" id="PF13639">
    <property type="entry name" value="zf-RING_2"/>
    <property type="match status" value="1"/>
</dbReference>
<feature type="domain" description="RING-type" evidence="8">
    <location>
        <begin position="224"/>
        <end position="268"/>
    </location>
</feature>
<dbReference type="GO" id="GO:0016567">
    <property type="term" value="P:protein ubiquitination"/>
    <property type="evidence" value="ECO:0007669"/>
    <property type="project" value="TreeGrafter"/>
</dbReference>
<reference evidence="9 10" key="1">
    <citation type="journal article" date="2019" name="Plant Biotechnol. J.">
        <title>The red bayberry genome and genetic basis of sex determination.</title>
        <authorList>
            <person name="Jia H.M."/>
            <person name="Jia H.J."/>
            <person name="Cai Q.L."/>
            <person name="Wang Y."/>
            <person name="Zhao H.B."/>
            <person name="Yang W.F."/>
            <person name="Wang G.Y."/>
            <person name="Li Y.H."/>
            <person name="Zhan D.L."/>
            <person name="Shen Y.T."/>
            <person name="Niu Q.F."/>
            <person name="Chang L."/>
            <person name="Qiu J."/>
            <person name="Zhao L."/>
            <person name="Xie H.B."/>
            <person name="Fu W.Y."/>
            <person name="Jin J."/>
            <person name="Li X.W."/>
            <person name="Jiao Y."/>
            <person name="Zhou C.C."/>
            <person name="Tu T."/>
            <person name="Chai C.Y."/>
            <person name="Gao J.L."/>
            <person name="Fan L.J."/>
            <person name="van de Weg E."/>
            <person name="Wang J.Y."/>
            <person name="Gao Z.S."/>
        </authorList>
    </citation>
    <scope>NUCLEOTIDE SEQUENCE [LARGE SCALE GENOMIC DNA]</scope>
    <source>
        <tissue evidence="9">Leaves</tissue>
    </source>
</reference>
<keyword evidence="4 6" id="KW-0863">Zinc-finger</keyword>
<sequence>MFYLSDLRESTKSIVASIARSCRRRRNYTYRCRIWQPDIEVDILPDDDNFMHASEDLSFHFRVCCVSLDVRGSSNPPQVHQVVEEFKRKLFGSEFHLGPRNKRVPKRHQTKYLDNIALYVRRTLASIEDPRKVYVGVAFGIVKRRRGRPQYSNEEEEQVEEGLYEADDEEEEEEEEERAIIQQSAEENANALLGVGTSTEAIEALEMVRLESSWVRSFGYVRCCMICLEVFSDCLEAVEVCRMPCQHLFHKDCIVRWLKTSHFCPLCRFSMPHRTS</sequence>
<dbReference type="EMBL" id="RXIC02000021">
    <property type="protein sequence ID" value="KAB1220237.1"/>
    <property type="molecule type" value="Genomic_DNA"/>
</dbReference>
<dbReference type="GO" id="GO:0008270">
    <property type="term" value="F:zinc ion binding"/>
    <property type="evidence" value="ECO:0007669"/>
    <property type="project" value="UniProtKB-KW"/>
</dbReference>
<dbReference type="AlphaFoldDB" id="A0A6A1W830"/>
<feature type="region of interest" description="Disordered" evidence="7">
    <location>
        <begin position="150"/>
        <end position="175"/>
    </location>
</feature>
<keyword evidence="3" id="KW-0479">Metal-binding</keyword>
<evidence type="ECO:0000256" key="7">
    <source>
        <dbReference type="SAM" id="MobiDB-lite"/>
    </source>
</evidence>
<dbReference type="CDD" id="cd16454">
    <property type="entry name" value="RING-H2_PA-TM-RING"/>
    <property type="match status" value="1"/>
</dbReference>
<dbReference type="SMART" id="SM00184">
    <property type="entry name" value="RING"/>
    <property type="match status" value="1"/>
</dbReference>
<evidence type="ECO:0000259" key="8">
    <source>
        <dbReference type="PROSITE" id="PS50089"/>
    </source>
</evidence>
<evidence type="ECO:0000256" key="4">
    <source>
        <dbReference type="ARBA" id="ARBA00022771"/>
    </source>
</evidence>
<dbReference type="InterPro" id="IPR001841">
    <property type="entry name" value="Znf_RING"/>
</dbReference>
<organism evidence="9 10">
    <name type="scientific">Morella rubra</name>
    <name type="common">Chinese bayberry</name>
    <dbReference type="NCBI Taxonomy" id="262757"/>
    <lineage>
        <taxon>Eukaryota</taxon>
        <taxon>Viridiplantae</taxon>
        <taxon>Streptophyta</taxon>
        <taxon>Embryophyta</taxon>
        <taxon>Tracheophyta</taxon>
        <taxon>Spermatophyta</taxon>
        <taxon>Magnoliopsida</taxon>
        <taxon>eudicotyledons</taxon>
        <taxon>Gunneridae</taxon>
        <taxon>Pentapetalae</taxon>
        <taxon>rosids</taxon>
        <taxon>fabids</taxon>
        <taxon>Fagales</taxon>
        <taxon>Myricaceae</taxon>
        <taxon>Morella</taxon>
    </lineage>
</organism>
<accession>A0A6A1W830</accession>
<evidence type="ECO:0000256" key="6">
    <source>
        <dbReference type="PROSITE-ProRule" id="PRU00175"/>
    </source>
</evidence>
<comment type="caution">
    <text evidence="9">The sequence shown here is derived from an EMBL/GenBank/DDBJ whole genome shotgun (WGS) entry which is preliminary data.</text>
</comment>
<dbReference type="EC" id="2.3.2.27" evidence="2"/>
<dbReference type="PANTHER" id="PTHR15710:SF77">
    <property type="entry name" value="RING-H2 FINGER PROTEIN ATL21B"/>
    <property type="match status" value="1"/>
</dbReference>
<name>A0A6A1W830_9ROSI</name>
<evidence type="ECO:0000313" key="10">
    <source>
        <dbReference type="Proteomes" id="UP000516437"/>
    </source>
</evidence>
<proteinExistence type="predicted"/>
<evidence type="ECO:0000256" key="2">
    <source>
        <dbReference type="ARBA" id="ARBA00012483"/>
    </source>
</evidence>
<dbReference type="SUPFAM" id="SSF57850">
    <property type="entry name" value="RING/U-box"/>
    <property type="match status" value="1"/>
</dbReference>
<dbReference type="Proteomes" id="UP000516437">
    <property type="component" value="Chromosome 3"/>
</dbReference>